<reference evidence="13 14" key="1">
    <citation type="submission" date="2018-09" db="EMBL/GenBank/DDBJ databases">
        <title>Paenibacillus SK2017-BO5.</title>
        <authorList>
            <person name="Piskunova J.V."/>
            <person name="Dubiley S.A."/>
            <person name="Severinov K.V."/>
        </authorList>
    </citation>
    <scope>NUCLEOTIDE SEQUENCE [LARGE SCALE GENOMIC DNA]</scope>
    <source>
        <strain evidence="13 14">BO5</strain>
    </source>
</reference>
<evidence type="ECO:0000256" key="9">
    <source>
        <dbReference type="ARBA" id="ARBA00032380"/>
    </source>
</evidence>
<sequence>MSSTGAEERFTSYLERHVARIERLLPAQFPAGWQVPAVLKESMLYSLMAGGKRLRPLCVVIACESLDGPLEAADPVACAIEMIHTYSLVHDDLPAMDNDDYRRGKPTNHKVFGEALAILAGDALLTHAFYTVAQCARRHGIPAEIALTITEELSFYAGMRGMVGGQTADMLGEQGMTTLDQVEYIHLHKTSDLIVFALRAGAHLAGANEAQLNAMTEFGTKLGLAFQIQDDILDITGEEALLGKPKGSDEKSGKVTYPYFIGLEASKQEVARLTEEAKQAVRQAGFPYPSRLYELADYLMARRF</sequence>
<evidence type="ECO:0000256" key="12">
    <source>
        <dbReference type="RuleBase" id="RU004466"/>
    </source>
</evidence>
<evidence type="ECO:0000256" key="1">
    <source>
        <dbReference type="ARBA" id="ARBA00001946"/>
    </source>
</evidence>
<evidence type="ECO:0000256" key="6">
    <source>
        <dbReference type="ARBA" id="ARBA00022723"/>
    </source>
</evidence>
<evidence type="ECO:0000256" key="11">
    <source>
        <dbReference type="ARBA" id="ARBA00049399"/>
    </source>
</evidence>
<dbReference type="Proteomes" id="UP000266177">
    <property type="component" value="Unassembled WGS sequence"/>
</dbReference>
<organism evidence="13 14">
    <name type="scientific">Paenibacillus thiaminolyticus</name>
    <name type="common">Bacillus thiaminolyticus</name>
    <dbReference type="NCBI Taxonomy" id="49283"/>
    <lineage>
        <taxon>Bacteria</taxon>
        <taxon>Bacillati</taxon>
        <taxon>Bacillota</taxon>
        <taxon>Bacilli</taxon>
        <taxon>Bacillales</taxon>
        <taxon>Paenibacillaceae</taxon>
        <taxon>Paenibacillus</taxon>
    </lineage>
</organism>
<dbReference type="SFLD" id="SFLDG01017">
    <property type="entry name" value="Polyprenyl_Transferase_Like"/>
    <property type="match status" value="1"/>
</dbReference>
<comment type="similarity">
    <text evidence="2 12">Belongs to the FPP/GGPP synthase family.</text>
</comment>
<evidence type="ECO:0000313" key="14">
    <source>
        <dbReference type="Proteomes" id="UP000266177"/>
    </source>
</evidence>
<dbReference type="RefSeq" id="WP_119793752.1">
    <property type="nucleotide sequence ID" value="NZ_QYZD01000008.1"/>
</dbReference>
<dbReference type="CDD" id="cd00685">
    <property type="entry name" value="Trans_IPPS_HT"/>
    <property type="match status" value="1"/>
</dbReference>
<dbReference type="Gene3D" id="1.10.600.10">
    <property type="entry name" value="Farnesyl Diphosphate Synthase"/>
    <property type="match status" value="1"/>
</dbReference>
<dbReference type="PANTHER" id="PTHR43281">
    <property type="entry name" value="FARNESYL DIPHOSPHATE SYNTHASE"/>
    <property type="match status" value="1"/>
</dbReference>
<dbReference type="NCBIfam" id="NF045485">
    <property type="entry name" value="FPPsyn"/>
    <property type="match status" value="1"/>
</dbReference>
<gene>
    <name evidence="13" type="ORF">DQX05_11520</name>
</gene>
<dbReference type="GO" id="GO:0046872">
    <property type="term" value="F:metal ion binding"/>
    <property type="evidence" value="ECO:0007669"/>
    <property type="project" value="UniProtKB-KW"/>
</dbReference>
<dbReference type="InterPro" id="IPR053378">
    <property type="entry name" value="Prenyl_diphosphate_synthase"/>
</dbReference>
<evidence type="ECO:0000256" key="4">
    <source>
        <dbReference type="ARBA" id="ARBA00015100"/>
    </source>
</evidence>
<dbReference type="SFLD" id="SFLDS00005">
    <property type="entry name" value="Isoprenoid_Synthase_Type_I"/>
    <property type="match status" value="1"/>
</dbReference>
<evidence type="ECO:0000256" key="2">
    <source>
        <dbReference type="ARBA" id="ARBA00006706"/>
    </source>
</evidence>
<dbReference type="InterPro" id="IPR000092">
    <property type="entry name" value="Polyprenyl_synt"/>
</dbReference>
<accession>A0A3A3GI16</accession>
<comment type="cofactor">
    <cofactor evidence="1">
        <name>Mg(2+)</name>
        <dbReference type="ChEBI" id="CHEBI:18420"/>
    </cofactor>
</comment>
<name>A0A3A3GI16_PANTH</name>
<dbReference type="PROSITE" id="PS00444">
    <property type="entry name" value="POLYPRENYL_SYNTHASE_2"/>
    <property type="match status" value="1"/>
</dbReference>
<comment type="catalytic activity">
    <reaction evidence="11">
        <text>isopentenyl diphosphate + (2E)-geranyl diphosphate = (2E,6E)-farnesyl diphosphate + diphosphate</text>
        <dbReference type="Rhea" id="RHEA:19361"/>
        <dbReference type="ChEBI" id="CHEBI:33019"/>
        <dbReference type="ChEBI" id="CHEBI:58057"/>
        <dbReference type="ChEBI" id="CHEBI:128769"/>
        <dbReference type="ChEBI" id="CHEBI:175763"/>
        <dbReference type="EC" id="2.5.1.10"/>
    </reaction>
</comment>
<dbReference type="InterPro" id="IPR033749">
    <property type="entry name" value="Polyprenyl_synt_CS"/>
</dbReference>
<dbReference type="GO" id="GO:0004337">
    <property type="term" value="F:(2E,6E)-farnesyl diphosphate synthase activity"/>
    <property type="evidence" value="ECO:0007669"/>
    <property type="project" value="UniProtKB-EC"/>
</dbReference>
<keyword evidence="8" id="KW-0414">Isoprene biosynthesis</keyword>
<keyword evidence="7" id="KW-0460">Magnesium</keyword>
<evidence type="ECO:0000256" key="5">
    <source>
        <dbReference type="ARBA" id="ARBA00022679"/>
    </source>
</evidence>
<dbReference type="OrthoDB" id="9805316at2"/>
<dbReference type="EC" id="2.5.1.10" evidence="3"/>
<dbReference type="FunFam" id="1.10.600.10:FF:000001">
    <property type="entry name" value="Geranylgeranyl diphosphate synthase"/>
    <property type="match status" value="1"/>
</dbReference>
<dbReference type="GO" id="GO:0005737">
    <property type="term" value="C:cytoplasm"/>
    <property type="evidence" value="ECO:0007669"/>
    <property type="project" value="UniProtKB-ARBA"/>
</dbReference>
<keyword evidence="6" id="KW-0479">Metal-binding</keyword>
<evidence type="ECO:0000256" key="8">
    <source>
        <dbReference type="ARBA" id="ARBA00023229"/>
    </source>
</evidence>
<dbReference type="GO" id="GO:0016114">
    <property type="term" value="P:terpenoid biosynthetic process"/>
    <property type="evidence" value="ECO:0007669"/>
    <property type="project" value="UniProtKB-ARBA"/>
</dbReference>
<dbReference type="PANTHER" id="PTHR43281:SF1">
    <property type="entry name" value="FARNESYL DIPHOSPHATE SYNTHASE"/>
    <property type="match status" value="1"/>
</dbReference>
<evidence type="ECO:0000256" key="3">
    <source>
        <dbReference type="ARBA" id="ARBA00012439"/>
    </source>
</evidence>
<protein>
    <recommendedName>
        <fullName evidence="4">Farnesyl diphosphate synthase</fullName>
        <ecNumber evidence="3">2.5.1.10</ecNumber>
    </recommendedName>
    <alternativeName>
        <fullName evidence="10">(2E,6E)-farnesyl diphosphate synthase</fullName>
    </alternativeName>
    <alternativeName>
        <fullName evidence="9">Geranyltranstransferase</fullName>
    </alternativeName>
</protein>
<proteinExistence type="inferred from homology"/>
<evidence type="ECO:0000256" key="10">
    <source>
        <dbReference type="ARBA" id="ARBA00032873"/>
    </source>
</evidence>
<dbReference type="EMBL" id="QYZD01000008">
    <property type="protein sequence ID" value="RJG24109.1"/>
    <property type="molecule type" value="Genomic_DNA"/>
</dbReference>
<comment type="caution">
    <text evidence="13">The sequence shown here is derived from an EMBL/GenBank/DDBJ whole genome shotgun (WGS) entry which is preliminary data.</text>
</comment>
<evidence type="ECO:0000256" key="7">
    <source>
        <dbReference type="ARBA" id="ARBA00022842"/>
    </source>
</evidence>
<dbReference type="PROSITE" id="PS00723">
    <property type="entry name" value="POLYPRENYL_SYNTHASE_1"/>
    <property type="match status" value="1"/>
</dbReference>
<dbReference type="SUPFAM" id="SSF48576">
    <property type="entry name" value="Terpenoid synthases"/>
    <property type="match status" value="1"/>
</dbReference>
<dbReference type="InterPro" id="IPR008949">
    <property type="entry name" value="Isoprenoid_synthase_dom_sf"/>
</dbReference>
<keyword evidence="5 12" id="KW-0808">Transferase</keyword>
<dbReference type="Pfam" id="PF00348">
    <property type="entry name" value="polyprenyl_synt"/>
    <property type="match status" value="1"/>
</dbReference>
<evidence type="ECO:0000313" key="13">
    <source>
        <dbReference type="EMBL" id="RJG24109.1"/>
    </source>
</evidence>
<dbReference type="AlphaFoldDB" id="A0A3A3GI16"/>